<dbReference type="AlphaFoldDB" id="A0A5C1Y620"/>
<evidence type="ECO:0000313" key="1">
    <source>
        <dbReference type="EMBL" id="QEO08759.1"/>
    </source>
</evidence>
<proteinExistence type="predicted"/>
<reference evidence="1 2" key="1">
    <citation type="submission" date="2019-09" db="EMBL/GenBank/DDBJ databases">
        <title>Genome sequencing of strain KACC 19322.</title>
        <authorList>
            <person name="Heo J."/>
            <person name="Kim S.-J."/>
            <person name="Kim J.-S."/>
            <person name="Hong S.-B."/>
            <person name="Kwon S.-W."/>
        </authorList>
    </citation>
    <scope>NUCLEOTIDE SEQUENCE [LARGE SCALE GENOMIC DNA]</scope>
    <source>
        <strain evidence="1 2">KACC 19322</strain>
    </source>
</reference>
<dbReference type="RefSeq" id="WP_149324192.1">
    <property type="nucleotide sequence ID" value="NZ_CP043504.1"/>
</dbReference>
<evidence type="ECO:0000313" key="2">
    <source>
        <dbReference type="Proteomes" id="UP000322159"/>
    </source>
</evidence>
<dbReference type="Proteomes" id="UP000322159">
    <property type="component" value="Chromosome"/>
</dbReference>
<dbReference type="OrthoDB" id="3699209at2"/>
<name>A0A5C1Y620_9MICO</name>
<sequence>MPTIRRRYQVTETDEVARALDAAEQRWPGEPRSRLLVRLITENGEAVAEVNEAELARRLAAIDRYAGSFAGLYSPGYLEELRKDWPE</sequence>
<dbReference type="KEGG" id="lyk:FLP23_01220"/>
<keyword evidence="2" id="KW-1185">Reference proteome</keyword>
<accession>A0A5C1Y620</accession>
<organism evidence="1 2">
    <name type="scientific">Protaetiibacter larvae</name>
    <dbReference type="NCBI Taxonomy" id="2592654"/>
    <lineage>
        <taxon>Bacteria</taxon>
        <taxon>Bacillati</taxon>
        <taxon>Actinomycetota</taxon>
        <taxon>Actinomycetes</taxon>
        <taxon>Micrococcales</taxon>
        <taxon>Microbacteriaceae</taxon>
        <taxon>Protaetiibacter</taxon>
    </lineage>
</organism>
<protein>
    <submittedName>
        <fullName evidence="1">Uncharacterized protein</fullName>
    </submittedName>
</protein>
<gene>
    <name evidence="1" type="ORF">FLP23_01220</name>
</gene>
<dbReference type="EMBL" id="CP043504">
    <property type="protein sequence ID" value="QEO08759.1"/>
    <property type="molecule type" value="Genomic_DNA"/>
</dbReference>